<evidence type="ECO:0000313" key="2">
    <source>
        <dbReference type="Proteomes" id="UP001163603"/>
    </source>
</evidence>
<gene>
    <name evidence="1" type="ORF">Pint_25895</name>
</gene>
<dbReference type="Proteomes" id="UP001163603">
    <property type="component" value="Chromosome 7"/>
</dbReference>
<name>A0ACC0YEI9_9ROSI</name>
<comment type="caution">
    <text evidence="1">The sequence shown here is derived from an EMBL/GenBank/DDBJ whole genome shotgun (WGS) entry which is preliminary data.</text>
</comment>
<reference evidence="2" key="1">
    <citation type="journal article" date="2023" name="G3 (Bethesda)">
        <title>Genome assembly and association tests identify interacting loci associated with vigor, precocity, and sex in interspecific pistachio rootstocks.</title>
        <authorList>
            <person name="Palmer W."/>
            <person name="Jacygrad E."/>
            <person name="Sagayaradj S."/>
            <person name="Cavanaugh K."/>
            <person name="Han R."/>
            <person name="Bertier L."/>
            <person name="Beede B."/>
            <person name="Kafkas S."/>
            <person name="Golino D."/>
            <person name="Preece J."/>
            <person name="Michelmore R."/>
        </authorList>
    </citation>
    <scope>NUCLEOTIDE SEQUENCE [LARGE SCALE GENOMIC DNA]</scope>
</reference>
<keyword evidence="2" id="KW-1185">Reference proteome</keyword>
<evidence type="ECO:0000313" key="1">
    <source>
        <dbReference type="EMBL" id="KAJ0035565.1"/>
    </source>
</evidence>
<proteinExistence type="predicted"/>
<organism evidence="1 2">
    <name type="scientific">Pistacia integerrima</name>
    <dbReference type="NCBI Taxonomy" id="434235"/>
    <lineage>
        <taxon>Eukaryota</taxon>
        <taxon>Viridiplantae</taxon>
        <taxon>Streptophyta</taxon>
        <taxon>Embryophyta</taxon>
        <taxon>Tracheophyta</taxon>
        <taxon>Spermatophyta</taxon>
        <taxon>Magnoliopsida</taxon>
        <taxon>eudicotyledons</taxon>
        <taxon>Gunneridae</taxon>
        <taxon>Pentapetalae</taxon>
        <taxon>rosids</taxon>
        <taxon>malvids</taxon>
        <taxon>Sapindales</taxon>
        <taxon>Anacardiaceae</taxon>
        <taxon>Pistacia</taxon>
    </lineage>
</organism>
<protein>
    <submittedName>
        <fullName evidence="1">Uncharacterized protein</fullName>
    </submittedName>
</protein>
<accession>A0ACC0YEI9</accession>
<sequence>MRQKGKARATRSGSRRQWTKEEDILADSLLALKKNPHWKLTTVHSKLGISWPTREDDGPMMSLRSGHPNAKGLRNKSFPRCDTLVIVFGKDRAGGAGV</sequence>
<dbReference type="EMBL" id="CM047742">
    <property type="protein sequence ID" value="KAJ0035565.1"/>
    <property type="molecule type" value="Genomic_DNA"/>
</dbReference>